<comment type="caution">
    <text evidence="1">The sequence shown here is derived from an EMBL/GenBank/DDBJ whole genome shotgun (WGS) entry which is preliminary data.</text>
</comment>
<evidence type="ECO:0000313" key="2">
    <source>
        <dbReference type="Proteomes" id="UP000265520"/>
    </source>
</evidence>
<dbReference type="AlphaFoldDB" id="A0A392RK33"/>
<dbReference type="GO" id="GO:0016301">
    <property type="term" value="F:kinase activity"/>
    <property type="evidence" value="ECO:0007669"/>
    <property type="project" value="UniProtKB-KW"/>
</dbReference>
<reference evidence="1 2" key="1">
    <citation type="journal article" date="2018" name="Front. Plant Sci.">
        <title>Red Clover (Trifolium pratense) and Zigzag Clover (T. medium) - A Picture of Genomic Similarities and Differences.</title>
        <authorList>
            <person name="Dluhosova J."/>
            <person name="Istvanek J."/>
            <person name="Nedelnik J."/>
            <person name="Repkova J."/>
        </authorList>
    </citation>
    <scope>NUCLEOTIDE SEQUENCE [LARGE SCALE GENOMIC DNA]</scope>
    <source>
        <strain evidence="2">cv. 10/8</strain>
        <tissue evidence="1">Leaf</tissue>
    </source>
</reference>
<keyword evidence="2" id="KW-1185">Reference proteome</keyword>
<keyword evidence="1" id="KW-0808">Transferase</keyword>
<accession>A0A392RK33</accession>
<protein>
    <submittedName>
        <fullName evidence="1">Kinase-like protein</fullName>
    </submittedName>
</protein>
<sequence>MLEGEVPMEGVFGNVSRLSVTGNNKLCGGISELHLKPCPVK</sequence>
<dbReference type="EMBL" id="LXQA010235457">
    <property type="protein sequence ID" value="MCI36597.1"/>
    <property type="molecule type" value="Genomic_DNA"/>
</dbReference>
<name>A0A392RK33_9FABA</name>
<feature type="non-terminal residue" evidence="1">
    <location>
        <position position="41"/>
    </location>
</feature>
<keyword evidence="1" id="KW-0418">Kinase</keyword>
<proteinExistence type="predicted"/>
<organism evidence="1 2">
    <name type="scientific">Trifolium medium</name>
    <dbReference type="NCBI Taxonomy" id="97028"/>
    <lineage>
        <taxon>Eukaryota</taxon>
        <taxon>Viridiplantae</taxon>
        <taxon>Streptophyta</taxon>
        <taxon>Embryophyta</taxon>
        <taxon>Tracheophyta</taxon>
        <taxon>Spermatophyta</taxon>
        <taxon>Magnoliopsida</taxon>
        <taxon>eudicotyledons</taxon>
        <taxon>Gunneridae</taxon>
        <taxon>Pentapetalae</taxon>
        <taxon>rosids</taxon>
        <taxon>fabids</taxon>
        <taxon>Fabales</taxon>
        <taxon>Fabaceae</taxon>
        <taxon>Papilionoideae</taxon>
        <taxon>50 kb inversion clade</taxon>
        <taxon>NPAAA clade</taxon>
        <taxon>Hologalegina</taxon>
        <taxon>IRL clade</taxon>
        <taxon>Trifolieae</taxon>
        <taxon>Trifolium</taxon>
    </lineage>
</organism>
<evidence type="ECO:0000313" key="1">
    <source>
        <dbReference type="EMBL" id="MCI36597.1"/>
    </source>
</evidence>
<dbReference type="Proteomes" id="UP000265520">
    <property type="component" value="Unassembled WGS sequence"/>
</dbReference>